<keyword evidence="7 15" id="KW-0378">Hydrolase</keyword>
<dbReference type="GO" id="GO:0005829">
    <property type="term" value="C:cytosol"/>
    <property type="evidence" value="ECO:0007669"/>
    <property type="project" value="TreeGrafter"/>
</dbReference>
<dbReference type="GO" id="GO:0008270">
    <property type="term" value="F:zinc ion binding"/>
    <property type="evidence" value="ECO:0007669"/>
    <property type="project" value="UniProtKB-UniRule"/>
</dbReference>
<comment type="similarity">
    <text evidence="3 15">Belongs to the cytidine and deoxycytidylate deaminase family.</text>
</comment>
<protein>
    <recommendedName>
        <fullName evidence="5 15">Cytidine deaminase</fullName>
        <ecNumber evidence="4 15">3.5.4.5</ecNumber>
    </recommendedName>
    <alternativeName>
        <fullName evidence="9 15">Cytidine aminohydrolase</fullName>
    </alternativeName>
</protein>
<dbReference type="SUPFAM" id="SSF53927">
    <property type="entry name" value="Cytidine deaminase-like"/>
    <property type="match status" value="1"/>
</dbReference>
<dbReference type="PANTHER" id="PTHR11644">
    <property type="entry name" value="CYTIDINE DEAMINASE"/>
    <property type="match status" value="1"/>
</dbReference>
<evidence type="ECO:0000256" key="4">
    <source>
        <dbReference type="ARBA" id="ARBA00012783"/>
    </source>
</evidence>
<dbReference type="PROSITE" id="PS00903">
    <property type="entry name" value="CYT_DCMP_DEAMINASES_1"/>
    <property type="match status" value="1"/>
</dbReference>
<dbReference type="InterPro" id="IPR006262">
    <property type="entry name" value="Cyt_deam_tetra"/>
</dbReference>
<sequence length="130" mass="13836">MKPEQLVALALEARQNAYVPYSNFAVGAALLTTGGRVYTGCNVENSSYGLTVCAERVALFTAVANGERKFAALAVAAGTEEYCSPCGACRQVLAEFDTGTRVYLANRHGAYRETTVAELLPSAFSLSTRI</sequence>
<evidence type="ECO:0000256" key="12">
    <source>
        <dbReference type="PIRSR" id="PIRSR606262-1"/>
    </source>
</evidence>
<keyword evidence="18" id="KW-1185">Reference proteome</keyword>
<evidence type="ECO:0000256" key="7">
    <source>
        <dbReference type="ARBA" id="ARBA00022801"/>
    </source>
</evidence>
<dbReference type="FunFam" id="3.40.140.10:FF:000008">
    <property type="entry name" value="Cytidine deaminase"/>
    <property type="match status" value="1"/>
</dbReference>
<dbReference type="InterPro" id="IPR002125">
    <property type="entry name" value="CMP_dCMP_dom"/>
</dbReference>
<keyword evidence="8 14" id="KW-0862">Zinc</keyword>
<feature type="binding site" evidence="14">
    <location>
        <position position="86"/>
    </location>
    <ligand>
        <name>Zn(2+)</name>
        <dbReference type="ChEBI" id="CHEBI:29105"/>
        <note>catalytic</note>
    </ligand>
</feature>
<evidence type="ECO:0000256" key="3">
    <source>
        <dbReference type="ARBA" id="ARBA00006576"/>
    </source>
</evidence>
<dbReference type="InterPro" id="IPR016192">
    <property type="entry name" value="APOBEC/CMP_deaminase_Zn-bd"/>
</dbReference>
<keyword evidence="6 14" id="KW-0479">Metal-binding</keyword>
<feature type="binding site" evidence="13">
    <location>
        <begin position="42"/>
        <end position="48"/>
    </location>
    <ligand>
        <name>substrate</name>
    </ligand>
</feature>
<dbReference type="EMBL" id="VNHM01000002">
    <property type="protein sequence ID" value="TYO97269.1"/>
    <property type="molecule type" value="Genomic_DNA"/>
</dbReference>
<feature type="binding site" evidence="14">
    <location>
        <position position="53"/>
    </location>
    <ligand>
        <name>Zn(2+)</name>
        <dbReference type="ChEBI" id="CHEBI:29105"/>
        <note>catalytic</note>
    </ligand>
</feature>
<proteinExistence type="inferred from homology"/>
<evidence type="ECO:0000256" key="6">
    <source>
        <dbReference type="ARBA" id="ARBA00022723"/>
    </source>
</evidence>
<evidence type="ECO:0000256" key="1">
    <source>
        <dbReference type="ARBA" id="ARBA00001947"/>
    </source>
</evidence>
<comment type="catalytic activity">
    <reaction evidence="11 15">
        <text>cytidine + H2O + H(+) = uridine + NH4(+)</text>
        <dbReference type="Rhea" id="RHEA:16069"/>
        <dbReference type="ChEBI" id="CHEBI:15377"/>
        <dbReference type="ChEBI" id="CHEBI:15378"/>
        <dbReference type="ChEBI" id="CHEBI:16704"/>
        <dbReference type="ChEBI" id="CHEBI:17562"/>
        <dbReference type="ChEBI" id="CHEBI:28938"/>
        <dbReference type="EC" id="3.5.4.5"/>
    </reaction>
</comment>
<evidence type="ECO:0000259" key="16">
    <source>
        <dbReference type="PROSITE" id="PS51747"/>
    </source>
</evidence>
<dbReference type="Gene3D" id="3.40.140.10">
    <property type="entry name" value="Cytidine Deaminase, domain 2"/>
    <property type="match status" value="1"/>
</dbReference>
<dbReference type="RefSeq" id="WP_166510522.1">
    <property type="nucleotide sequence ID" value="NZ_VNHM01000002.1"/>
</dbReference>
<evidence type="ECO:0000256" key="2">
    <source>
        <dbReference type="ARBA" id="ARBA00003949"/>
    </source>
</evidence>
<feature type="active site" description="Proton donor" evidence="12">
    <location>
        <position position="55"/>
    </location>
</feature>
<comment type="caution">
    <text evidence="17">The sequence shown here is derived from an EMBL/GenBank/DDBJ whole genome shotgun (WGS) entry which is preliminary data.</text>
</comment>
<evidence type="ECO:0000313" key="17">
    <source>
        <dbReference type="EMBL" id="TYO97269.1"/>
    </source>
</evidence>
<dbReference type="NCBIfam" id="TIGR01354">
    <property type="entry name" value="cyt_deam_tetra"/>
    <property type="match status" value="1"/>
</dbReference>
<organism evidence="17 18">
    <name type="scientific">Desulfallas thermosapovorans DSM 6562</name>
    <dbReference type="NCBI Taxonomy" id="1121431"/>
    <lineage>
        <taxon>Bacteria</taxon>
        <taxon>Bacillati</taxon>
        <taxon>Bacillota</taxon>
        <taxon>Clostridia</taxon>
        <taxon>Eubacteriales</taxon>
        <taxon>Desulfallaceae</taxon>
        <taxon>Desulfallas</taxon>
    </lineage>
</organism>
<feature type="binding site" evidence="14">
    <location>
        <position position="89"/>
    </location>
    <ligand>
        <name>Zn(2+)</name>
        <dbReference type="ChEBI" id="CHEBI:29105"/>
        <note>catalytic</note>
    </ligand>
</feature>
<dbReference type="NCBIfam" id="NF004064">
    <property type="entry name" value="PRK05578.1"/>
    <property type="match status" value="1"/>
</dbReference>
<gene>
    <name evidence="17" type="ORF">LX24_00453</name>
</gene>
<dbReference type="PANTHER" id="PTHR11644:SF2">
    <property type="entry name" value="CYTIDINE DEAMINASE"/>
    <property type="match status" value="1"/>
</dbReference>
<dbReference type="InterPro" id="IPR016193">
    <property type="entry name" value="Cytidine_deaminase-like"/>
</dbReference>
<evidence type="ECO:0000313" key="18">
    <source>
        <dbReference type="Proteomes" id="UP000323166"/>
    </source>
</evidence>
<evidence type="ECO:0000256" key="13">
    <source>
        <dbReference type="PIRSR" id="PIRSR606262-2"/>
    </source>
</evidence>
<evidence type="ECO:0000256" key="10">
    <source>
        <dbReference type="ARBA" id="ARBA00049252"/>
    </source>
</evidence>
<dbReference type="Proteomes" id="UP000323166">
    <property type="component" value="Unassembled WGS sequence"/>
</dbReference>
<dbReference type="CDD" id="cd01283">
    <property type="entry name" value="cytidine_deaminase"/>
    <property type="match status" value="1"/>
</dbReference>
<dbReference type="GO" id="GO:0072527">
    <property type="term" value="P:pyrimidine-containing compound metabolic process"/>
    <property type="evidence" value="ECO:0007669"/>
    <property type="project" value="UniProtKB-ARBA"/>
</dbReference>
<evidence type="ECO:0000256" key="9">
    <source>
        <dbReference type="ARBA" id="ARBA00032005"/>
    </source>
</evidence>
<evidence type="ECO:0000256" key="15">
    <source>
        <dbReference type="RuleBase" id="RU364006"/>
    </source>
</evidence>
<dbReference type="AlphaFoldDB" id="A0A5S4ZWS7"/>
<dbReference type="GO" id="GO:0004126">
    <property type="term" value="F:cytidine deaminase activity"/>
    <property type="evidence" value="ECO:0007669"/>
    <property type="project" value="UniProtKB-UniRule"/>
</dbReference>
<dbReference type="GO" id="GO:0042802">
    <property type="term" value="F:identical protein binding"/>
    <property type="evidence" value="ECO:0007669"/>
    <property type="project" value="UniProtKB-ARBA"/>
</dbReference>
<dbReference type="EC" id="3.5.4.5" evidence="4 15"/>
<evidence type="ECO:0000256" key="14">
    <source>
        <dbReference type="PIRSR" id="PIRSR606262-3"/>
    </source>
</evidence>
<dbReference type="PROSITE" id="PS51747">
    <property type="entry name" value="CYT_DCMP_DEAMINASES_2"/>
    <property type="match status" value="1"/>
</dbReference>
<accession>A0A5S4ZWS7</accession>
<reference evidence="17 18" key="1">
    <citation type="submission" date="2019-07" db="EMBL/GenBank/DDBJ databases">
        <title>Genomic Encyclopedia of Type Strains, Phase I: the one thousand microbial genomes (KMG-I) project.</title>
        <authorList>
            <person name="Kyrpides N."/>
        </authorList>
    </citation>
    <scope>NUCLEOTIDE SEQUENCE [LARGE SCALE GENOMIC DNA]</scope>
    <source>
        <strain evidence="17 18">DSM 6562</strain>
    </source>
</reference>
<name>A0A5S4ZWS7_9FIRM</name>
<comment type="catalytic activity">
    <reaction evidence="10 15">
        <text>2'-deoxycytidine + H2O + H(+) = 2'-deoxyuridine + NH4(+)</text>
        <dbReference type="Rhea" id="RHEA:13433"/>
        <dbReference type="ChEBI" id="CHEBI:15377"/>
        <dbReference type="ChEBI" id="CHEBI:15378"/>
        <dbReference type="ChEBI" id="CHEBI:15698"/>
        <dbReference type="ChEBI" id="CHEBI:16450"/>
        <dbReference type="ChEBI" id="CHEBI:28938"/>
        <dbReference type="EC" id="3.5.4.5"/>
    </reaction>
</comment>
<comment type="function">
    <text evidence="2 15">This enzyme scavenges exogenous and endogenous cytidine and 2'-deoxycytidine for UMP synthesis.</text>
</comment>
<dbReference type="Pfam" id="PF00383">
    <property type="entry name" value="dCMP_cyt_deam_1"/>
    <property type="match status" value="1"/>
</dbReference>
<evidence type="ECO:0000256" key="11">
    <source>
        <dbReference type="ARBA" id="ARBA00049558"/>
    </source>
</evidence>
<evidence type="ECO:0000256" key="8">
    <source>
        <dbReference type="ARBA" id="ARBA00022833"/>
    </source>
</evidence>
<feature type="domain" description="CMP/dCMP-type deaminase" evidence="16">
    <location>
        <begin position="1"/>
        <end position="127"/>
    </location>
</feature>
<dbReference type="InterPro" id="IPR050202">
    <property type="entry name" value="Cyt/Deoxycyt_deaminase"/>
</dbReference>
<evidence type="ECO:0000256" key="5">
    <source>
        <dbReference type="ARBA" id="ARBA00018266"/>
    </source>
</evidence>
<dbReference type="GO" id="GO:0055086">
    <property type="term" value="P:nucleobase-containing small molecule metabolic process"/>
    <property type="evidence" value="ECO:0007669"/>
    <property type="project" value="UniProtKB-ARBA"/>
</dbReference>
<comment type="cofactor">
    <cofactor evidence="1 14 15">
        <name>Zn(2+)</name>
        <dbReference type="ChEBI" id="CHEBI:29105"/>
    </cofactor>
</comment>